<comment type="similarity">
    <text evidence="1">Belongs to the short-chain dehydrogenases/reductases (SDR) family.</text>
</comment>
<reference evidence="3 4" key="1">
    <citation type="submission" date="2023-01" db="EMBL/GenBank/DDBJ databases">
        <title>Analysis of 21 Apiospora genomes using comparative genomics revels a genus with tremendous synthesis potential of carbohydrate active enzymes and secondary metabolites.</title>
        <authorList>
            <person name="Sorensen T."/>
        </authorList>
    </citation>
    <scope>NUCLEOTIDE SEQUENCE [LARGE SCALE GENOMIC DNA]</scope>
    <source>
        <strain evidence="3 4">CBS 33761</strain>
    </source>
</reference>
<dbReference type="Gene3D" id="3.40.50.720">
    <property type="entry name" value="NAD(P)-binding Rossmann-like Domain"/>
    <property type="match status" value="1"/>
</dbReference>
<evidence type="ECO:0000256" key="1">
    <source>
        <dbReference type="ARBA" id="ARBA00006484"/>
    </source>
</evidence>
<comment type="caution">
    <text evidence="3">The sequence shown here is derived from an EMBL/GenBank/DDBJ whole genome shotgun (WGS) entry which is preliminary data.</text>
</comment>
<evidence type="ECO:0008006" key="5">
    <source>
        <dbReference type="Google" id="ProtNLM"/>
    </source>
</evidence>
<dbReference type="PANTHER" id="PTHR42760">
    <property type="entry name" value="SHORT-CHAIN DEHYDROGENASES/REDUCTASES FAMILY MEMBER"/>
    <property type="match status" value="1"/>
</dbReference>
<dbReference type="PRINTS" id="PR00081">
    <property type="entry name" value="GDHRDH"/>
</dbReference>
<dbReference type="InterPro" id="IPR036291">
    <property type="entry name" value="NAD(P)-bd_dom_sf"/>
</dbReference>
<proteinExistence type="inferred from homology"/>
<accession>A0ABR1RQ79</accession>
<name>A0ABR1RQ79_9PEZI</name>
<dbReference type="Proteomes" id="UP001444661">
    <property type="component" value="Unassembled WGS sequence"/>
</dbReference>
<keyword evidence="4" id="KW-1185">Reference proteome</keyword>
<dbReference type="CDD" id="cd05233">
    <property type="entry name" value="SDR_c"/>
    <property type="match status" value="1"/>
</dbReference>
<sequence>MGEQARNVIVSGAARGIGRSLSRHFLDKGDRVFLLDIQADELQCCVDVHLKRHAGRAARRALFFGGRVDVLVNNGGIATPQWRDGKAMEDPDTLARVAGRDEIADSVDGADAVAADVGSTAGPCIIHIGSFRAHQSDANQGGYASTKAGQLGLMHSMAISLARWGIRVNLVAPGRIKAAHECRDGDEAGEEEAGWARQVVGKDVADHPANRAGRPRDIAQAVEYLVSAGFVTGEELTVDGGALKMKS</sequence>
<organism evidence="3 4">
    <name type="scientific">Apiospora rasikravindrae</name>
    <dbReference type="NCBI Taxonomy" id="990691"/>
    <lineage>
        <taxon>Eukaryota</taxon>
        <taxon>Fungi</taxon>
        <taxon>Dikarya</taxon>
        <taxon>Ascomycota</taxon>
        <taxon>Pezizomycotina</taxon>
        <taxon>Sordariomycetes</taxon>
        <taxon>Xylariomycetidae</taxon>
        <taxon>Amphisphaeriales</taxon>
        <taxon>Apiosporaceae</taxon>
        <taxon>Apiospora</taxon>
    </lineage>
</organism>
<dbReference type="PRINTS" id="PR00080">
    <property type="entry name" value="SDRFAMILY"/>
</dbReference>
<evidence type="ECO:0000313" key="3">
    <source>
        <dbReference type="EMBL" id="KAK8016686.1"/>
    </source>
</evidence>
<dbReference type="Pfam" id="PF13561">
    <property type="entry name" value="adh_short_C2"/>
    <property type="match status" value="1"/>
</dbReference>
<evidence type="ECO:0000313" key="4">
    <source>
        <dbReference type="Proteomes" id="UP001444661"/>
    </source>
</evidence>
<keyword evidence="2" id="KW-0560">Oxidoreductase</keyword>
<dbReference type="InterPro" id="IPR002347">
    <property type="entry name" value="SDR_fam"/>
</dbReference>
<dbReference type="SUPFAM" id="SSF51735">
    <property type="entry name" value="NAD(P)-binding Rossmann-fold domains"/>
    <property type="match status" value="1"/>
</dbReference>
<gene>
    <name evidence="3" type="ORF">PG993_014875</name>
</gene>
<evidence type="ECO:0000256" key="2">
    <source>
        <dbReference type="ARBA" id="ARBA00023002"/>
    </source>
</evidence>
<dbReference type="EMBL" id="JAQQWK010000014">
    <property type="protein sequence ID" value="KAK8016686.1"/>
    <property type="molecule type" value="Genomic_DNA"/>
</dbReference>
<protein>
    <recommendedName>
        <fullName evidence="5">SDR family oxidoreductase</fullName>
    </recommendedName>
</protein>
<dbReference type="PANTHER" id="PTHR42760:SF133">
    <property type="entry name" value="3-OXOACYL-[ACYL-CARRIER-PROTEIN] REDUCTASE"/>
    <property type="match status" value="1"/>
</dbReference>